<evidence type="ECO:0000313" key="3">
    <source>
        <dbReference type="Proteomes" id="UP001188597"/>
    </source>
</evidence>
<protein>
    <recommendedName>
        <fullName evidence="4">Transmembrane protein</fullName>
    </recommendedName>
</protein>
<name>A0AA88VKZ3_9ASTE</name>
<dbReference type="EMBL" id="JAVXUP010001582">
    <property type="protein sequence ID" value="KAK3010042.1"/>
    <property type="molecule type" value="Genomic_DNA"/>
</dbReference>
<dbReference type="PANTHER" id="PTHR34125:SF2">
    <property type="entry name" value="TRANSMEMBRANE PROTEIN"/>
    <property type="match status" value="1"/>
</dbReference>
<feature type="transmembrane region" description="Helical" evidence="1">
    <location>
        <begin position="39"/>
        <end position="58"/>
    </location>
</feature>
<sequence>MEVPEKLLKFKFHLFFALAFALFIFFLICHAPRFVDVIAYFWPLLVSTALFLAAAVVFGRTSPPAAEVPGEKAAEGILDFVAGQPEPVEAKEDAKAEDSHESEQTIVHTAWECTIFRGTAAKLWNSTNALSS</sequence>
<proteinExistence type="predicted"/>
<keyword evidence="1" id="KW-1133">Transmembrane helix</keyword>
<feature type="transmembrane region" description="Helical" evidence="1">
    <location>
        <begin position="12"/>
        <end position="33"/>
    </location>
</feature>
<evidence type="ECO:0008006" key="4">
    <source>
        <dbReference type="Google" id="ProtNLM"/>
    </source>
</evidence>
<gene>
    <name evidence="2" type="ORF">RJ639_012811</name>
</gene>
<evidence type="ECO:0000313" key="2">
    <source>
        <dbReference type="EMBL" id="KAK3010042.1"/>
    </source>
</evidence>
<reference evidence="2" key="1">
    <citation type="submission" date="2022-12" db="EMBL/GenBank/DDBJ databases">
        <title>Draft genome assemblies for two species of Escallonia (Escalloniales).</title>
        <authorList>
            <person name="Chanderbali A."/>
            <person name="Dervinis C."/>
            <person name="Anghel I."/>
            <person name="Soltis D."/>
            <person name="Soltis P."/>
            <person name="Zapata F."/>
        </authorList>
    </citation>
    <scope>NUCLEOTIDE SEQUENCE</scope>
    <source>
        <strain evidence="2">UCBG64.0493</strain>
        <tissue evidence="2">Leaf</tissue>
    </source>
</reference>
<evidence type="ECO:0000256" key="1">
    <source>
        <dbReference type="SAM" id="Phobius"/>
    </source>
</evidence>
<dbReference type="Proteomes" id="UP001188597">
    <property type="component" value="Unassembled WGS sequence"/>
</dbReference>
<organism evidence="2 3">
    <name type="scientific">Escallonia herrerae</name>
    <dbReference type="NCBI Taxonomy" id="1293975"/>
    <lineage>
        <taxon>Eukaryota</taxon>
        <taxon>Viridiplantae</taxon>
        <taxon>Streptophyta</taxon>
        <taxon>Embryophyta</taxon>
        <taxon>Tracheophyta</taxon>
        <taxon>Spermatophyta</taxon>
        <taxon>Magnoliopsida</taxon>
        <taxon>eudicotyledons</taxon>
        <taxon>Gunneridae</taxon>
        <taxon>Pentapetalae</taxon>
        <taxon>asterids</taxon>
        <taxon>campanulids</taxon>
        <taxon>Escalloniales</taxon>
        <taxon>Escalloniaceae</taxon>
        <taxon>Escallonia</taxon>
    </lineage>
</organism>
<keyword evidence="1" id="KW-0812">Transmembrane</keyword>
<dbReference type="AlphaFoldDB" id="A0AA88VKZ3"/>
<comment type="caution">
    <text evidence="2">The sequence shown here is derived from an EMBL/GenBank/DDBJ whole genome shotgun (WGS) entry which is preliminary data.</text>
</comment>
<dbReference type="PANTHER" id="PTHR34125">
    <property type="entry name" value="OS01G0762900 PROTEIN"/>
    <property type="match status" value="1"/>
</dbReference>
<keyword evidence="1" id="KW-0472">Membrane</keyword>
<accession>A0AA88VKZ3</accession>
<keyword evidence="3" id="KW-1185">Reference proteome</keyword>